<evidence type="ECO:0000313" key="1">
    <source>
        <dbReference type="EMBL" id="KAA1189980.1"/>
    </source>
</evidence>
<gene>
    <name evidence="1" type="ORF">F0M18_12975</name>
</gene>
<dbReference type="Gene3D" id="3.30.300.20">
    <property type="match status" value="1"/>
</dbReference>
<dbReference type="InterPro" id="IPR003718">
    <property type="entry name" value="OsmC/Ohr_fam"/>
</dbReference>
<comment type="caution">
    <text evidence="1">The sequence shown here is derived from an EMBL/GenBank/DDBJ whole genome shotgun (WGS) entry which is preliminary data.</text>
</comment>
<name>A0A5B0WSD1_9GAMM</name>
<dbReference type="InterPro" id="IPR015946">
    <property type="entry name" value="KH_dom-like_a/b"/>
</dbReference>
<dbReference type="SUPFAM" id="SSF82784">
    <property type="entry name" value="OsmC-like"/>
    <property type="match status" value="1"/>
</dbReference>
<evidence type="ECO:0000313" key="2">
    <source>
        <dbReference type="Proteomes" id="UP000323708"/>
    </source>
</evidence>
<dbReference type="EMBL" id="VTUX01000006">
    <property type="protein sequence ID" value="KAA1189980.1"/>
    <property type="molecule type" value="Genomic_DNA"/>
</dbReference>
<dbReference type="PANTHER" id="PTHR42830:SF2">
    <property type="entry name" value="OSMC_OHR FAMILY PROTEIN"/>
    <property type="match status" value="1"/>
</dbReference>
<dbReference type="RefSeq" id="WP_149611881.1">
    <property type="nucleotide sequence ID" value="NZ_VTUX01000006.1"/>
</dbReference>
<dbReference type="AlphaFoldDB" id="A0A5B0WSD1"/>
<dbReference type="InterPro" id="IPR036102">
    <property type="entry name" value="OsmC/Ohrsf"/>
</dbReference>
<dbReference type="PANTHER" id="PTHR42830">
    <property type="entry name" value="OSMOTICALLY INDUCIBLE FAMILY PROTEIN"/>
    <property type="match status" value="1"/>
</dbReference>
<proteinExistence type="predicted"/>
<keyword evidence="2" id="KW-1185">Reference proteome</keyword>
<reference evidence="1 2" key="1">
    <citation type="submission" date="2019-09" db="EMBL/GenBank/DDBJ databases">
        <authorList>
            <person name="Chen X.-Y."/>
        </authorList>
    </citation>
    <scope>NUCLEOTIDE SEQUENCE [LARGE SCALE GENOMIC DNA]</scope>
    <source>
        <strain evidence="1 2">NY5</strain>
    </source>
</reference>
<organism evidence="1 2">
    <name type="scientific">Pseudohalioglobus sediminis</name>
    <dbReference type="NCBI Taxonomy" id="2606449"/>
    <lineage>
        <taxon>Bacteria</taxon>
        <taxon>Pseudomonadati</taxon>
        <taxon>Pseudomonadota</taxon>
        <taxon>Gammaproteobacteria</taxon>
        <taxon>Cellvibrionales</taxon>
        <taxon>Halieaceae</taxon>
        <taxon>Pseudohalioglobus</taxon>
    </lineage>
</organism>
<accession>A0A5B0WSD1</accession>
<protein>
    <submittedName>
        <fullName evidence="1">OsmC family peroxiredoxin</fullName>
    </submittedName>
</protein>
<dbReference type="Proteomes" id="UP000323708">
    <property type="component" value="Unassembled WGS sequence"/>
</dbReference>
<dbReference type="Pfam" id="PF02566">
    <property type="entry name" value="OsmC"/>
    <property type="match status" value="1"/>
</dbReference>
<dbReference type="InterPro" id="IPR052707">
    <property type="entry name" value="OsmC_Ohr_Peroxiredoxin"/>
</dbReference>
<sequence>MQEFPHHYLVSAEAEDSGTVVLKSDTMPQLVSAPPAEFGGPGDQWSPEHLLVAAVVDCFVLSFRAIARASKLEWTSLEASAEGTLDRVDRVTQFTAFSMKATLAIPAQTDTDKAQRLLEKAESTCLITNSMKAPCHLEVDIIAAP</sequence>